<accession>A0ABD0W7U3</accession>
<comment type="caution">
    <text evidence="6">The sequence shown here is derived from an EMBL/GenBank/DDBJ whole genome shotgun (WGS) entry which is preliminary data.</text>
</comment>
<feature type="region of interest" description="Disordered" evidence="5">
    <location>
        <begin position="339"/>
        <end position="364"/>
    </location>
</feature>
<dbReference type="InterPro" id="IPR004000">
    <property type="entry name" value="Actin"/>
</dbReference>
<protein>
    <submittedName>
        <fullName evidence="6">Uncharacterized protein</fullName>
    </submittedName>
</protein>
<evidence type="ECO:0000313" key="6">
    <source>
        <dbReference type="EMBL" id="KAL0967305.1"/>
    </source>
</evidence>
<feature type="compositionally biased region" description="Basic and acidic residues" evidence="5">
    <location>
        <begin position="114"/>
        <end position="123"/>
    </location>
</feature>
<dbReference type="PANTHER" id="PTHR11937">
    <property type="entry name" value="ACTIN"/>
    <property type="match status" value="1"/>
</dbReference>
<evidence type="ECO:0000256" key="4">
    <source>
        <dbReference type="RuleBase" id="RU000487"/>
    </source>
</evidence>
<organism evidence="6 7">
    <name type="scientific">Umbra pygmaea</name>
    <name type="common">Eastern mudminnow</name>
    <dbReference type="NCBI Taxonomy" id="75934"/>
    <lineage>
        <taxon>Eukaryota</taxon>
        <taxon>Metazoa</taxon>
        <taxon>Chordata</taxon>
        <taxon>Craniata</taxon>
        <taxon>Vertebrata</taxon>
        <taxon>Euteleostomi</taxon>
        <taxon>Actinopterygii</taxon>
        <taxon>Neopterygii</taxon>
        <taxon>Teleostei</taxon>
        <taxon>Protacanthopterygii</taxon>
        <taxon>Esociformes</taxon>
        <taxon>Umbridae</taxon>
        <taxon>Umbra</taxon>
    </lineage>
</organism>
<dbReference type="CDD" id="cd13397">
    <property type="entry name" value="ASKHA_NBD_actin_Arp-T1-3"/>
    <property type="match status" value="1"/>
</dbReference>
<dbReference type="Pfam" id="PF00022">
    <property type="entry name" value="Actin"/>
    <property type="match status" value="1"/>
</dbReference>
<reference evidence="6 7" key="1">
    <citation type="submission" date="2024-06" db="EMBL/GenBank/DDBJ databases">
        <authorList>
            <person name="Pan Q."/>
            <person name="Wen M."/>
            <person name="Jouanno E."/>
            <person name="Zahm M."/>
            <person name="Klopp C."/>
            <person name="Cabau C."/>
            <person name="Louis A."/>
            <person name="Berthelot C."/>
            <person name="Parey E."/>
            <person name="Roest Crollius H."/>
            <person name="Montfort J."/>
            <person name="Robinson-Rechavi M."/>
            <person name="Bouchez O."/>
            <person name="Lampietro C."/>
            <person name="Lopez Roques C."/>
            <person name="Donnadieu C."/>
            <person name="Postlethwait J."/>
            <person name="Bobe J."/>
            <person name="Verreycken H."/>
            <person name="Guiguen Y."/>
        </authorList>
    </citation>
    <scope>NUCLEOTIDE SEQUENCE [LARGE SCALE GENOMIC DNA]</scope>
    <source>
        <strain evidence="6">Up_M1</strain>
        <tissue evidence="6">Testis</tissue>
    </source>
</reference>
<feature type="region of interest" description="Disordered" evidence="5">
    <location>
        <begin position="114"/>
        <end position="138"/>
    </location>
</feature>
<dbReference type="GO" id="GO:0005856">
    <property type="term" value="C:cytoskeleton"/>
    <property type="evidence" value="ECO:0007669"/>
    <property type="project" value="UniProtKB-SubCell"/>
</dbReference>
<comment type="subcellular location">
    <subcellularLocation>
        <location evidence="1">Cytoplasm</location>
        <location evidence="1">Cytoskeleton</location>
    </subcellularLocation>
</comment>
<dbReference type="Gene3D" id="3.30.420.40">
    <property type="match status" value="2"/>
</dbReference>
<dbReference type="Proteomes" id="UP001557470">
    <property type="component" value="Unassembled WGS sequence"/>
</dbReference>
<evidence type="ECO:0000256" key="1">
    <source>
        <dbReference type="ARBA" id="ARBA00004245"/>
    </source>
</evidence>
<dbReference type="FunFam" id="3.90.640.10:FF:000007">
    <property type="entry name" value="Actin like 7B"/>
    <property type="match status" value="1"/>
</dbReference>
<gene>
    <name evidence="6" type="ORF">UPYG_G00250540</name>
</gene>
<evidence type="ECO:0000313" key="7">
    <source>
        <dbReference type="Proteomes" id="UP001557470"/>
    </source>
</evidence>
<proteinExistence type="inferred from homology"/>
<keyword evidence="3" id="KW-0206">Cytoskeleton</keyword>
<dbReference type="FunFam" id="3.30.420.40:FF:000050">
    <property type="entry name" value="Actin, alpha skeletal muscle"/>
    <property type="match status" value="1"/>
</dbReference>
<feature type="compositionally biased region" description="Polar residues" evidence="5">
    <location>
        <begin position="273"/>
        <end position="282"/>
    </location>
</feature>
<keyword evidence="7" id="KW-1185">Reference proteome</keyword>
<name>A0ABD0W7U3_UMBPY</name>
<evidence type="ECO:0000256" key="5">
    <source>
        <dbReference type="SAM" id="MobiDB-lite"/>
    </source>
</evidence>
<comment type="similarity">
    <text evidence="2 4">Belongs to the actin family.</text>
</comment>
<feature type="region of interest" description="Disordered" evidence="5">
    <location>
        <begin position="44"/>
        <end position="74"/>
    </location>
</feature>
<dbReference type="PROSITE" id="PS01132">
    <property type="entry name" value="ACTINS_ACT_LIKE"/>
    <property type="match status" value="1"/>
</dbReference>
<dbReference type="FunFam" id="3.30.420.40:FF:000058">
    <property type="entry name" value="Putative actin-related protein 5"/>
    <property type="match status" value="1"/>
</dbReference>
<dbReference type="InterPro" id="IPR020902">
    <property type="entry name" value="Actin/actin-like_CS"/>
</dbReference>
<dbReference type="EMBL" id="JAGEUA010000008">
    <property type="protein sequence ID" value="KAL0967305.1"/>
    <property type="molecule type" value="Genomic_DNA"/>
</dbReference>
<dbReference type="Gene3D" id="3.90.640.10">
    <property type="entry name" value="Actin, Chain A, domain 4"/>
    <property type="match status" value="1"/>
</dbReference>
<dbReference type="SMART" id="SM00268">
    <property type="entry name" value="ACTIN"/>
    <property type="match status" value="1"/>
</dbReference>
<dbReference type="SUPFAM" id="SSF53067">
    <property type="entry name" value="Actin-like ATPase domain"/>
    <property type="match status" value="2"/>
</dbReference>
<evidence type="ECO:0000256" key="2">
    <source>
        <dbReference type="ARBA" id="ARBA00006752"/>
    </source>
</evidence>
<dbReference type="InterPro" id="IPR043129">
    <property type="entry name" value="ATPase_NBD"/>
</dbReference>
<sequence>MLDVLLNAESTSSPWTSWGGAEQISVMSSSDLKAQGVLGLDDSLASVDSDSRSECRSPEAGTETSEDSSGNMVETAPTWKMTPLCHKVELLKELRGLHVLDELIMEENLKIHELRRAEGENPDKTTPPSTGSGRTGEERQAFLLELDREKMEVERMEDCFEEVTHEHQIKKQLSRTKEMMKCSAIEMTSKLKNEEDGDFTGDFLLDCKSHCDGVKHLETLPQDTITFESKESLCITETLSATTPQLQDFAQSVSGQSGHADNGVSDGEDATEIDSSSPSEFTDPSAPQPVFAPKQSNYRSIEEVEIQHHEVTERGFDLKSGEIESLTAAACLTPETCLKRETPDPRCESSSYPVPKPRKASRSVNVNSQQFAHRPEGDSDPILASQELNITLEPEQTSLKPTNVCQGPDLNEHCSNHDNTLLVDLETSLCSNHLQVSEEPTLDCRFLDSEVTPVDSDDVDMECILSQSPVLSVNSGSNSDELNCKSEVTAGSWEPIRIAQQRGVEVHEGFQRCGTARMSPVTQPNVFLTTRDMTNFKTPIVLDTGSGLMKAGFADQDLPNTIFPNIIGLPKYEEVMNGNLERETYIGHAAQHMRGVLTLKYPMQNGIIRNWDEMEKIWHHTFQQLQVDTEDHPVLLTEAAMNPLENRQRMVELMFECFNVPLTYVAMQAVLALYAAGRTTGVVFDSGDGVSHSVPVFEGYCLPHAVQRFTLAGHDITLHLKKLLQEDGVCMRTSAEIEIVRDMKEKSCWVSLDYESELRSGSARTETSYTMPDGQVVRLGTERFRAPEILFKPELIGRDHYGIHESIFKSILCSDIDLRRSFLGNIILSGGNTLLTGLPERLQNEIRTMVPMELADCVRVNGPKDRDFSVWCGGAVLANLSSFGSAWISQEEYEEYGPQIVFRKCF</sequence>
<keyword evidence="3" id="KW-0963">Cytoplasm</keyword>
<dbReference type="PRINTS" id="PR00190">
    <property type="entry name" value="ACTIN"/>
</dbReference>
<feature type="region of interest" description="Disordered" evidence="5">
    <location>
        <begin position="251"/>
        <end position="293"/>
    </location>
</feature>
<evidence type="ECO:0000256" key="3">
    <source>
        <dbReference type="ARBA" id="ARBA00023212"/>
    </source>
</evidence>
<dbReference type="AlphaFoldDB" id="A0ABD0W7U3"/>